<dbReference type="EMBL" id="UINC01062586">
    <property type="protein sequence ID" value="SVB89355.1"/>
    <property type="molecule type" value="Genomic_DNA"/>
</dbReference>
<feature type="non-terminal residue" evidence="1">
    <location>
        <position position="217"/>
    </location>
</feature>
<reference evidence="1" key="1">
    <citation type="submission" date="2018-05" db="EMBL/GenBank/DDBJ databases">
        <authorList>
            <person name="Lanie J.A."/>
            <person name="Ng W.-L."/>
            <person name="Kazmierczak K.M."/>
            <person name="Andrzejewski T.M."/>
            <person name="Davidsen T.M."/>
            <person name="Wayne K.J."/>
            <person name="Tettelin H."/>
            <person name="Glass J.I."/>
            <person name="Rusch D."/>
            <person name="Podicherti R."/>
            <person name="Tsui H.-C.T."/>
            <person name="Winkler M.E."/>
        </authorList>
    </citation>
    <scope>NUCLEOTIDE SEQUENCE</scope>
</reference>
<feature type="non-terminal residue" evidence="1">
    <location>
        <position position="1"/>
    </location>
</feature>
<protein>
    <submittedName>
        <fullName evidence="1">Uncharacterized protein</fullName>
    </submittedName>
</protein>
<evidence type="ECO:0000313" key="1">
    <source>
        <dbReference type="EMBL" id="SVB89355.1"/>
    </source>
</evidence>
<organism evidence="1">
    <name type="scientific">marine metagenome</name>
    <dbReference type="NCBI Taxonomy" id="408172"/>
    <lineage>
        <taxon>unclassified sequences</taxon>
        <taxon>metagenomes</taxon>
        <taxon>ecological metagenomes</taxon>
    </lineage>
</organism>
<gene>
    <name evidence="1" type="ORF">METZ01_LOCUS242209</name>
</gene>
<dbReference type="AlphaFoldDB" id="A0A382HQP0"/>
<accession>A0A382HQP0</accession>
<proteinExistence type="predicted"/>
<sequence>VAPIVPAKDFIPEWWKGVPAHQVGDMAWPDQNFLNSLGKDVKISSPVNPPYADDIKQRNTGTIKLCPAIHDWFNTGWVLPMWTDVFIEIFEDGKLGMSGGKAFNIETPNPSDYNQLFSTGLMDNITYIHWLPEEQQKRGAVGFVQINCPWRMRTPPGISCFQFPMYWHFNPDFEVPPGPIWTDEYAQVNPQIIIKRYGKITIKRGTPLCVFVPYNRS</sequence>
<name>A0A382HQP0_9ZZZZ</name>